<dbReference type="AlphaFoldDB" id="A0A3M7RDC4"/>
<evidence type="ECO:0000256" key="1">
    <source>
        <dbReference type="SAM" id="Phobius"/>
    </source>
</evidence>
<accession>A0A3M7RDC4</accession>
<organism evidence="2 3">
    <name type="scientific">Brachionus plicatilis</name>
    <name type="common">Marine rotifer</name>
    <name type="synonym">Brachionus muelleri</name>
    <dbReference type="NCBI Taxonomy" id="10195"/>
    <lineage>
        <taxon>Eukaryota</taxon>
        <taxon>Metazoa</taxon>
        <taxon>Spiralia</taxon>
        <taxon>Gnathifera</taxon>
        <taxon>Rotifera</taxon>
        <taxon>Eurotatoria</taxon>
        <taxon>Monogononta</taxon>
        <taxon>Pseudotrocha</taxon>
        <taxon>Ploima</taxon>
        <taxon>Brachionidae</taxon>
        <taxon>Brachionus</taxon>
    </lineage>
</organism>
<feature type="transmembrane region" description="Helical" evidence="1">
    <location>
        <begin position="6"/>
        <end position="23"/>
    </location>
</feature>
<name>A0A3M7RDC4_BRAPC</name>
<gene>
    <name evidence="2" type="ORF">BpHYR1_007887</name>
</gene>
<sequence>MFTYDMYSYCFFNLNFFLYNLIYHTRHKNQNISSVNFVIFTRRSFDSIQSDFPSLTLDSRVSDFIGTLGPNPKPKTKII</sequence>
<keyword evidence="3" id="KW-1185">Reference proteome</keyword>
<keyword evidence="1" id="KW-1133">Transmembrane helix</keyword>
<keyword evidence="1" id="KW-0472">Membrane</keyword>
<evidence type="ECO:0000313" key="3">
    <source>
        <dbReference type="Proteomes" id="UP000276133"/>
    </source>
</evidence>
<keyword evidence="1" id="KW-0812">Transmembrane</keyword>
<reference evidence="2 3" key="1">
    <citation type="journal article" date="2018" name="Sci. Rep.">
        <title>Genomic signatures of local adaptation to the degree of environmental predictability in rotifers.</title>
        <authorList>
            <person name="Franch-Gras L."/>
            <person name="Hahn C."/>
            <person name="Garcia-Roger E.M."/>
            <person name="Carmona M.J."/>
            <person name="Serra M."/>
            <person name="Gomez A."/>
        </authorList>
    </citation>
    <scope>NUCLEOTIDE SEQUENCE [LARGE SCALE GENOMIC DNA]</scope>
    <source>
        <strain evidence="2">HYR1</strain>
    </source>
</reference>
<dbReference type="Proteomes" id="UP000276133">
    <property type="component" value="Unassembled WGS sequence"/>
</dbReference>
<evidence type="ECO:0000313" key="2">
    <source>
        <dbReference type="EMBL" id="RNA21471.1"/>
    </source>
</evidence>
<dbReference type="EMBL" id="REGN01003659">
    <property type="protein sequence ID" value="RNA21471.1"/>
    <property type="molecule type" value="Genomic_DNA"/>
</dbReference>
<proteinExistence type="predicted"/>
<protein>
    <submittedName>
        <fullName evidence="2">Uncharacterized protein</fullName>
    </submittedName>
</protein>
<comment type="caution">
    <text evidence="2">The sequence shown here is derived from an EMBL/GenBank/DDBJ whole genome shotgun (WGS) entry which is preliminary data.</text>
</comment>